<dbReference type="Proteomes" id="UP000824024">
    <property type="component" value="Unassembled WGS sequence"/>
</dbReference>
<protein>
    <submittedName>
        <fullName evidence="2">Flavodoxin</fullName>
    </submittedName>
</protein>
<reference evidence="2" key="2">
    <citation type="submission" date="2021-04" db="EMBL/GenBank/DDBJ databases">
        <authorList>
            <person name="Gilroy R."/>
        </authorList>
    </citation>
    <scope>NUCLEOTIDE SEQUENCE</scope>
    <source>
        <strain evidence="2">CHK192-9172</strain>
    </source>
</reference>
<dbReference type="InterPro" id="IPR029039">
    <property type="entry name" value="Flavoprotein-like_sf"/>
</dbReference>
<organism evidence="2 3">
    <name type="scientific">Candidatus Eubacterium avistercoris</name>
    <dbReference type="NCBI Taxonomy" id="2838567"/>
    <lineage>
        <taxon>Bacteria</taxon>
        <taxon>Bacillati</taxon>
        <taxon>Bacillota</taxon>
        <taxon>Clostridia</taxon>
        <taxon>Eubacteriales</taxon>
        <taxon>Eubacteriaceae</taxon>
        <taxon>Eubacterium</taxon>
    </lineage>
</organism>
<sequence length="166" mass="18732">MKENILIVYYSYSGKTHRIAEEIQKQTGGSLSQIYPRQPYPADFDCLLKQVREENRSGKLPALLPITENAGGYDIVFVGSPNWCGTIAPPLAAWLEKNDMTGKIILPFFSHCGGEDKGMGQAVRDRCPGAYMKNSLYVLENSSENLSHMVQEWLKQNFSPERKEDK</sequence>
<reference evidence="2" key="1">
    <citation type="journal article" date="2021" name="PeerJ">
        <title>Extensive microbial diversity within the chicken gut microbiome revealed by metagenomics and culture.</title>
        <authorList>
            <person name="Gilroy R."/>
            <person name="Ravi A."/>
            <person name="Getino M."/>
            <person name="Pursley I."/>
            <person name="Horton D.L."/>
            <person name="Alikhan N.F."/>
            <person name="Baker D."/>
            <person name="Gharbi K."/>
            <person name="Hall N."/>
            <person name="Watson M."/>
            <person name="Adriaenssens E.M."/>
            <person name="Foster-Nyarko E."/>
            <person name="Jarju S."/>
            <person name="Secka A."/>
            <person name="Antonio M."/>
            <person name="Oren A."/>
            <person name="Chaudhuri R.R."/>
            <person name="La Ragione R."/>
            <person name="Hildebrand F."/>
            <person name="Pallen M.J."/>
        </authorList>
    </citation>
    <scope>NUCLEOTIDE SEQUENCE</scope>
    <source>
        <strain evidence="2">CHK192-9172</strain>
    </source>
</reference>
<evidence type="ECO:0000313" key="3">
    <source>
        <dbReference type="Proteomes" id="UP000824024"/>
    </source>
</evidence>
<dbReference type="GO" id="GO:0009055">
    <property type="term" value="F:electron transfer activity"/>
    <property type="evidence" value="ECO:0007669"/>
    <property type="project" value="InterPro"/>
</dbReference>
<evidence type="ECO:0000313" key="2">
    <source>
        <dbReference type="EMBL" id="HIZ07064.1"/>
    </source>
</evidence>
<dbReference type="GO" id="GO:0010181">
    <property type="term" value="F:FMN binding"/>
    <property type="evidence" value="ECO:0007669"/>
    <property type="project" value="InterPro"/>
</dbReference>
<dbReference type="EMBL" id="DXCH01000109">
    <property type="protein sequence ID" value="HIZ07064.1"/>
    <property type="molecule type" value="Genomic_DNA"/>
</dbReference>
<evidence type="ECO:0000259" key="1">
    <source>
        <dbReference type="Pfam" id="PF12682"/>
    </source>
</evidence>
<dbReference type="SUPFAM" id="SSF52218">
    <property type="entry name" value="Flavoproteins"/>
    <property type="match status" value="1"/>
</dbReference>
<feature type="domain" description="Flavodoxin-like" evidence="1">
    <location>
        <begin position="5"/>
        <end position="154"/>
    </location>
</feature>
<accession>A0A9D2D227</accession>
<dbReference type="InterPro" id="IPR001226">
    <property type="entry name" value="Flavodoxin_CS"/>
</dbReference>
<dbReference type="Pfam" id="PF12682">
    <property type="entry name" value="Flavodoxin_4"/>
    <property type="match status" value="1"/>
</dbReference>
<dbReference type="PANTHER" id="PTHR39201">
    <property type="entry name" value="EXPORTED PROTEIN-RELATED"/>
    <property type="match status" value="1"/>
</dbReference>
<proteinExistence type="predicted"/>
<dbReference type="GO" id="GO:0016651">
    <property type="term" value="F:oxidoreductase activity, acting on NAD(P)H"/>
    <property type="evidence" value="ECO:0007669"/>
    <property type="project" value="UniProtKB-ARBA"/>
</dbReference>
<name>A0A9D2D227_9FIRM</name>
<gene>
    <name evidence="2" type="ORF">IAA08_03900</name>
</gene>
<dbReference type="PROSITE" id="PS00201">
    <property type="entry name" value="FLAVODOXIN"/>
    <property type="match status" value="1"/>
</dbReference>
<dbReference type="InterPro" id="IPR008254">
    <property type="entry name" value="Flavodoxin/NO_synth"/>
</dbReference>
<comment type="caution">
    <text evidence="2">The sequence shown here is derived from an EMBL/GenBank/DDBJ whole genome shotgun (WGS) entry which is preliminary data.</text>
</comment>
<dbReference type="Gene3D" id="3.40.50.360">
    <property type="match status" value="1"/>
</dbReference>
<dbReference type="PANTHER" id="PTHR39201:SF1">
    <property type="entry name" value="FLAVODOXIN-LIKE DOMAIN-CONTAINING PROTEIN"/>
    <property type="match status" value="1"/>
</dbReference>
<dbReference type="AlphaFoldDB" id="A0A9D2D227"/>